<organism evidence="1">
    <name type="scientific">marine metagenome</name>
    <dbReference type="NCBI Taxonomy" id="408172"/>
    <lineage>
        <taxon>unclassified sequences</taxon>
        <taxon>metagenomes</taxon>
        <taxon>ecological metagenomes</taxon>
    </lineage>
</organism>
<proteinExistence type="predicted"/>
<gene>
    <name evidence="1" type="ORF">METZ01_LOCUS409801</name>
</gene>
<reference evidence="1" key="1">
    <citation type="submission" date="2018-05" db="EMBL/GenBank/DDBJ databases">
        <authorList>
            <person name="Lanie J.A."/>
            <person name="Ng W.-L."/>
            <person name="Kazmierczak K.M."/>
            <person name="Andrzejewski T.M."/>
            <person name="Davidsen T.M."/>
            <person name="Wayne K.J."/>
            <person name="Tettelin H."/>
            <person name="Glass J.I."/>
            <person name="Rusch D."/>
            <person name="Podicherti R."/>
            <person name="Tsui H.-C.T."/>
            <person name="Winkler M.E."/>
        </authorList>
    </citation>
    <scope>NUCLEOTIDE SEQUENCE</scope>
</reference>
<protein>
    <submittedName>
        <fullName evidence="1">Uncharacterized protein</fullName>
    </submittedName>
</protein>
<sequence>MTTVKLDYTHNCHLALIVWRMMEPHTSTVQTKGITQHSEYN</sequence>
<evidence type="ECO:0000313" key="1">
    <source>
        <dbReference type="EMBL" id="SVD56947.1"/>
    </source>
</evidence>
<dbReference type="EMBL" id="UINC01159067">
    <property type="protein sequence ID" value="SVD56947.1"/>
    <property type="molecule type" value="Genomic_DNA"/>
</dbReference>
<accession>A0A382WDP6</accession>
<name>A0A382WDP6_9ZZZZ</name>
<dbReference type="AlphaFoldDB" id="A0A382WDP6"/>